<dbReference type="InterPro" id="IPR029058">
    <property type="entry name" value="AB_hydrolase_fold"/>
</dbReference>
<dbReference type="GO" id="GO:0005615">
    <property type="term" value="C:extracellular space"/>
    <property type="evidence" value="ECO:0007669"/>
    <property type="project" value="TreeGrafter"/>
</dbReference>
<evidence type="ECO:0000259" key="5">
    <source>
        <dbReference type="Pfam" id="PF00151"/>
    </source>
</evidence>
<dbReference type="AlphaFoldDB" id="A0A482VD70"/>
<sequence>THSPFILRINDTSGHKNSGFNASNPTKIIIHGFQSGIKEDIFVVNKNAYLDSGDYNVIGMDWSALCEFEYLSAIRGAQQAGKILAEFLDWLFEVGVEMEKIHLVGHSLGAHVAGVAGHEIKNGKIGRITGKISEYGKLLKV</sequence>
<dbReference type="PANTHER" id="PTHR11610:SF173">
    <property type="entry name" value="LIPASE DOMAIN-CONTAINING PROTEIN-RELATED"/>
    <property type="match status" value="1"/>
</dbReference>
<comment type="caution">
    <text evidence="6">The sequence shown here is derived from an EMBL/GenBank/DDBJ whole genome shotgun (WGS) entry which is preliminary data.</text>
</comment>
<accession>A0A482VD70</accession>
<keyword evidence="3" id="KW-0964">Secreted</keyword>
<dbReference type="PANTHER" id="PTHR11610">
    <property type="entry name" value="LIPASE"/>
    <property type="match status" value="1"/>
</dbReference>
<evidence type="ECO:0000256" key="4">
    <source>
        <dbReference type="RuleBase" id="RU004262"/>
    </source>
</evidence>
<evidence type="ECO:0000256" key="1">
    <source>
        <dbReference type="ARBA" id="ARBA00004613"/>
    </source>
</evidence>
<evidence type="ECO:0000313" key="7">
    <source>
        <dbReference type="Proteomes" id="UP000292052"/>
    </source>
</evidence>
<dbReference type="InterPro" id="IPR013818">
    <property type="entry name" value="Lipase"/>
</dbReference>
<keyword evidence="7" id="KW-1185">Reference proteome</keyword>
<feature type="non-terminal residue" evidence="6">
    <location>
        <position position="141"/>
    </location>
</feature>
<dbReference type="OrthoDB" id="199913at2759"/>
<dbReference type="STRING" id="1661398.A0A482VD70"/>
<protein>
    <submittedName>
        <fullName evidence="6">Phospholipase A1 member A</fullName>
    </submittedName>
</protein>
<proteinExistence type="inferred from homology"/>
<dbReference type="GO" id="GO:0017171">
    <property type="term" value="F:serine hydrolase activity"/>
    <property type="evidence" value="ECO:0007669"/>
    <property type="project" value="TreeGrafter"/>
</dbReference>
<organism evidence="6 7">
    <name type="scientific">Asbolus verrucosus</name>
    <name type="common">Desert ironclad beetle</name>
    <dbReference type="NCBI Taxonomy" id="1661398"/>
    <lineage>
        <taxon>Eukaryota</taxon>
        <taxon>Metazoa</taxon>
        <taxon>Ecdysozoa</taxon>
        <taxon>Arthropoda</taxon>
        <taxon>Hexapoda</taxon>
        <taxon>Insecta</taxon>
        <taxon>Pterygota</taxon>
        <taxon>Neoptera</taxon>
        <taxon>Endopterygota</taxon>
        <taxon>Coleoptera</taxon>
        <taxon>Polyphaga</taxon>
        <taxon>Cucujiformia</taxon>
        <taxon>Tenebrionidae</taxon>
        <taxon>Pimeliinae</taxon>
        <taxon>Asbolus</taxon>
    </lineage>
</organism>
<evidence type="ECO:0000256" key="3">
    <source>
        <dbReference type="ARBA" id="ARBA00022525"/>
    </source>
</evidence>
<dbReference type="Proteomes" id="UP000292052">
    <property type="component" value="Unassembled WGS sequence"/>
</dbReference>
<reference evidence="6 7" key="1">
    <citation type="submission" date="2017-03" db="EMBL/GenBank/DDBJ databases">
        <title>Genome of the blue death feigning beetle - Asbolus verrucosus.</title>
        <authorList>
            <person name="Rider S.D."/>
        </authorList>
    </citation>
    <scope>NUCLEOTIDE SEQUENCE [LARGE SCALE GENOMIC DNA]</scope>
    <source>
        <strain evidence="6">Butters</strain>
        <tissue evidence="6">Head and leg muscle</tissue>
    </source>
</reference>
<dbReference type="SUPFAM" id="SSF53474">
    <property type="entry name" value="alpha/beta-Hydrolases"/>
    <property type="match status" value="1"/>
</dbReference>
<comment type="similarity">
    <text evidence="2 4">Belongs to the AB hydrolase superfamily. Lipase family.</text>
</comment>
<feature type="non-terminal residue" evidence="6">
    <location>
        <position position="1"/>
    </location>
</feature>
<dbReference type="EMBL" id="QDEB01112818">
    <property type="protein sequence ID" value="RZB41610.1"/>
    <property type="molecule type" value="Genomic_DNA"/>
</dbReference>
<comment type="subcellular location">
    <subcellularLocation>
        <location evidence="1">Secreted</location>
    </subcellularLocation>
</comment>
<feature type="domain" description="Lipase" evidence="5">
    <location>
        <begin position="10"/>
        <end position="130"/>
    </location>
</feature>
<dbReference type="Pfam" id="PF00151">
    <property type="entry name" value="Lipase"/>
    <property type="match status" value="1"/>
</dbReference>
<evidence type="ECO:0000313" key="6">
    <source>
        <dbReference type="EMBL" id="RZB41610.1"/>
    </source>
</evidence>
<evidence type="ECO:0000256" key="2">
    <source>
        <dbReference type="ARBA" id="ARBA00010701"/>
    </source>
</evidence>
<gene>
    <name evidence="6" type="ORF">BDFB_004934</name>
</gene>
<dbReference type="GO" id="GO:0016042">
    <property type="term" value="P:lipid catabolic process"/>
    <property type="evidence" value="ECO:0007669"/>
    <property type="project" value="TreeGrafter"/>
</dbReference>
<name>A0A482VD70_ASBVE</name>
<dbReference type="GO" id="GO:0016298">
    <property type="term" value="F:lipase activity"/>
    <property type="evidence" value="ECO:0007669"/>
    <property type="project" value="InterPro"/>
</dbReference>
<dbReference type="InterPro" id="IPR000734">
    <property type="entry name" value="TAG_lipase"/>
</dbReference>
<dbReference type="Gene3D" id="3.40.50.1820">
    <property type="entry name" value="alpha/beta hydrolase"/>
    <property type="match status" value="1"/>
</dbReference>
<dbReference type="PRINTS" id="PR00821">
    <property type="entry name" value="TAGLIPASE"/>
</dbReference>